<comment type="similarity">
    <text evidence="2">Belongs to the DEFL family.</text>
</comment>
<evidence type="ECO:0000256" key="3">
    <source>
        <dbReference type="ARBA" id="ARBA00022525"/>
    </source>
</evidence>
<reference evidence="10 11" key="1">
    <citation type="submission" date="2019-12" db="EMBL/GenBank/DDBJ databases">
        <authorList>
            <person name="Jiao W.-B."/>
            <person name="Schneeberger K."/>
        </authorList>
    </citation>
    <scope>NUCLEOTIDE SEQUENCE [LARGE SCALE GENOMIC DNA]</scope>
    <source>
        <strain evidence="11">cv. C24</strain>
    </source>
</reference>
<protein>
    <submittedName>
        <fullName evidence="10">Uncharacterized protein</fullName>
    </submittedName>
</protein>
<evidence type="ECO:0000256" key="8">
    <source>
        <dbReference type="ARBA" id="ARBA00023157"/>
    </source>
</evidence>
<keyword evidence="5" id="KW-0295">Fungicide</keyword>
<proteinExistence type="inferred from homology"/>
<evidence type="ECO:0000313" key="11">
    <source>
        <dbReference type="Proteomes" id="UP000434276"/>
    </source>
</evidence>
<dbReference type="InterPro" id="IPR010682">
    <property type="entry name" value="SCRL"/>
</dbReference>
<evidence type="ECO:0000256" key="9">
    <source>
        <dbReference type="SAM" id="SignalP"/>
    </source>
</evidence>
<comment type="subcellular location">
    <subcellularLocation>
        <location evidence="1">Secreted</location>
    </subcellularLocation>
</comment>
<keyword evidence="7" id="KW-0611">Plant defense</keyword>
<keyword evidence="6 9" id="KW-0732">Signal</keyword>
<dbReference type="PANTHER" id="PTHR34450">
    <property type="entry name" value="DEFENSIN-LIKE PROTEIN 245-RELATED"/>
    <property type="match status" value="1"/>
</dbReference>
<dbReference type="AlphaFoldDB" id="A0A5S9WXI2"/>
<dbReference type="GO" id="GO:0050832">
    <property type="term" value="P:defense response to fungus"/>
    <property type="evidence" value="ECO:0007669"/>
    <property type="project" value="UniProtKB-KW"/>
</dbReference>
<dbReference type="ExpressionAtlas" id="A0A5S9WXI2">
    <property type="expression patterns" value="baseline"/>
</dbReference>
<accession>A0A5S9WXI2</accession>
<gene>
    <name evidence="10" type="ORF">C24_LOCUS7510</name>
</gene>
<evidence type="ECO:0000313" key="10">
    <source>
        <dbReference type="EMBL" id="CAA0359320.1"/>
    </source>
</evidence>
<dbReference type="EMBL" id="CACSHJ010000088">
    <property type="protein sequence ID" value="CAA0359320.1"/>
    <property type="molecule type" value="Genomic_DNA"/>
</dbReference>
<dbReference type="GO" id="GO:0007165">
    <property type="term" value="P:signal transduction"/>
    <property type="evidence" value="ECO:0007669"/>
    <property type="project" value="InterPro"/>
</dbReference>
<dbReference type="GO" id="GO:0005576">
    <property type="term" value="C:extracellular region"/>
    <property type="evidence" value="ECO:0007669"/>
    <property type="project" value="UniProtKB-SubCell"/>
</dbReference>
<keyword evidence="3" id="KW-0964">Secreted</keyword>
<keyword evidence="4" id="KW-0929">Antimicrobial</keyword>
<dbReference type="Proteomes" id="UP000434276">
    <property type="component" value="Unassembled WGS sequence"/>
</dbReference>
<dbReference type="GO" id="GO:0031640">
    <property type="term" value="P:killing of cells of another organism"/>
    <property type="evidence" value="ECO:0007669"/>
    <property type="project" value="UniProtKB-KW"/>
</dbReference>
<dbReference type="OrthoDB" id="1020640at2759"/>
<evidence type="ECO:0000256" key="7">
    <source>
        <dbReference type="ARBA" id="ARBA00022821"/>
    </source>
</evidence>
<keyword evidence="8" id="KW-1015">Disulfide bond</keyword>
<dbReference type="PANTHER" id="PTHR34450:SF6">
    <property type="entry name" value="DEFENSIN-LIKE PROTEIN 241-RELATED"/>
    <property type="match status" value="1"/>
</dbReference>
<feature type="signal peptide" evidence="9">
    <location>
        <begin position="1"/>
        <end position="23"/>
    </location>
</feature>
<evidence type="ECO:0000256" key="1">
    <source>
        <dbReference type="ARBA" id="ARBA00004613"/>
    </source>
</evidence>
<name>A0A5S9WXI2_ARATH</name>
<evidence type="ECO:0000256" key="5">
    <source>
        <dbReference type="ARBA" id="ARBA00022577"/>
    </source>
</evidence>
<evidence type="ECO:0000256" key="6">
    <source>
        <dbReference type="ARBA" id="ARBA00022729"/>
    </source>
</evidence>
<feature type="chain" id="PRO_5024832400" evidence="9">
    <location>
        <begin position="24"/>
        <end position="87"/>
    </location>
</feature>
<organism evidence="10 11">
    <name type="scientific">Arabidopsis thaliana</name>
    <name type="common">Mouse-ear cress</name>
    <dbReference type="NCBI Taxonomy" id="3702"/>
    <lineage>
        <taxon>Eukaryota</taxon>
        <taxon>Viridiplantae</taxon>
        <taxon>Streptophyta</taxon>
        <taxon>Embryophyta</taxon>
        <taxon>Tracheophyta</taxon>
        <taxon>Spermatophyta</taxon>
        <taxon>Magnoliopsida</taxon>
        <taxon>eudicotyledons</taxon>
        <taxon>Gunneridae</taxon>
        <taxon>Pentapetalae</taxon>
        <taxon>rosids</taxon>
        <taxon>malvids</taxon>
        <taxon>Brassicales</taxon>
        <taxon>Brassicaceae</taxon>
        <taxon>Camelineae</taxon>
        <taxon>Arabidopsis</taxon>
    </lineage>
</organism>
<dbReference type="Pfam" id="PF06876">
    <property type="entry name" value="SCRL"/>
    <property type="match status" value="1"/>
</dbReference>
<evidence type="ECO:0000256" key="2">
    <source>
        <dbReference type="ARBA" id="ARBA00006722"/>
    </source>
</evidence>
<evidence type="ECO:0000256" key="4">
    <source>
        <dbReference type="ARBA" id="ARBA00022529"/>
    </source>
</evidence>
<sequence length="87" mass="9887">MRSITWFIVFCVFMFIALNHVKGQVKPTGCQGGQRYRGKCGTNATKTCVKDMMLPKLFKSKRCDCQDMLGTFKGWHFCTCYSGRPGC</sequence>